<dbReference type="GO" id="GO:0030570">
    <property type="term" value="F:pectate lyase activity"/>
    <property type="evidence" value="ECO:0000318"/>
    <property type="project" value="GO_Central"/>
</dbReference>
<feature type="domain" description="Pectate lyase" evidence="9">
    <location>
        <begin position="81"/>
        <end position="257"/>
    </location>
</feature>
<evidence type="ECO:0000256" key="3">
    <source>
        <dbReference type="ARBA" id="ARBA00012272"/>
    </source>
</evidence>
<dbReference type="AlphaFoldDB" id="W1PWY6"/>
<dbReference type="OMA" id="NCYLSNH"/>
<comment type="similarity">
    <text evidence="8">Belongs to the polysaccharide lyase 1 family.</text>
</comment>
<comment type="pathway">
    <text evidence="2 8">Glycan metabolism; pectin degradation; 2-dehydro-3-deoxy-D-gluconate from pectin: step 2/5.</text>
</comment>
<dbReference type="Gramene" id="ERN12331">
    <property type="protein sequence ID" value="ERN12331"/>
    <property type="gene ID" value="AMTR_s00025p00066690"/>
</dbReference>
<evidence type="ECO:0000256" key="2">
    <source>
        <dbReference type="ARBA" id="ARBA00005220"/>
    </source>
</evidence>
<dbReference type="InterPro" id="IPR045032">
    <property type="entry name" value="PEL"/>
</dbReference>
<evidence type="ECO:0000259" key="9">
    <source>
        <dbReference type="SMART" id="SM00656"/>
    </source>
</evidence>
<evidence type="ECO:0000256" key="8">
    <source>
        <dbReference type="RuleBase" id="RU361123"/>
    </source>
</evidence>
<keyword evidence="5" id="KW-0732">Signal</keyword>
<keyword evidence="7 8" id="KW-0456">Lyase</keyword>
<evidence type="ECO:0000256" key="7">
    <source>
        <dbReference type="ARBA" id="ARBA00023239"/>
    </source>
</evidence>
<keyword evidence="11" id="KW-1185">Reference proteome</keyword>
<dbReference type="GO" id="GO:0045490">
    <property type="term" value="P:pectin catabolic process"/>
    <property type="evidence" value="ECO:0007669"/>
    <property type="project" value="UniProtKB-UniPathway"/>
</dbReference>
<sequence length="339" mass="37914">MSNCQVDGTKCQFSACASGNRLPVCAMGFAAGTTGGATGKYYIVTDPSDNNPANPKPGTLRYAVELAERTSGGVWIMFKGNMVINLMKKLWIKSHTTIDGRGAIVTIKGKGLVLGHVENIIIHNVAVGSTGESDTIHVFDGSHHVWIDHVASFDADLGLVTVLQGATDVTVSNSYLTNPNFNMLLGASDEDVVDQHLRVTVYRNWFDSSNQRMPHCRWGYCHVVNNYYKDWNYYAIGGRAHAKILSEQNVFEPGRRLEVTPWFQHFHADLTPIIESRNDRFLNNATFHQFLVYGTLSEPDYQYTFYYPTIRSTETLRDFIKKCSGPLNGQKLDKCRKTA</sequence>
<dbReference type="PANTHER" id="PTHR31683:SF18">
    <property type="entry name" value="PECTATE LYASE 21-RELATED"/>
    <property type="match status" value="1"/>
</dbReference>
<dbReference type="InterPro" id="IPR018082">
    <property type="entry name" value="AmbAllergen"/>
</dbReference>
<dbReference type="InterPro" id="IPR011050">
    <property type="entry name" value="Pectin_lyase_fold/virulence"/>
</dbReference>
<dbReference type="PRINTS" id="PR00807">
    <property type="entry name" value="AMBALLERGEN"/>
</dbReference>
<dbReference type="HOGENOM" id="CLU_026608_3_0_1"/>
<comment type="catalytic activity">
    <reaction evidence="1 8">
        <text>Eliminative cleavage of (1-&gt;4)-alpha-D-galacturonan to give oligosaccharides with 4-deoxy-alpha-D-galact-4-enuronosyl groups at their non-reducing ends.</text>
        <dbReference type="EC" id="4.2.2.2"/>
    </reaction>
</comment>
<evidence type="ECO:0000256" key="5">
    <source>
        <dbReference type="ARBA" id="ARBA00022729"/>
    </source>
</evidence>
<dbReference type="UniPathway" id="UPA00545">
    <property type="reaction ID" value="UER00824"/>
</dbReference>
<organism evidence="10 11">
    <name type="scientific">Amborella trichopoda</name>
    <dbReference type="NCBI Taxonomy" id="13333"/>
    <lineage>
        <taxon>Eukaryota</taxon>
        <taxon>Viridiplantae</taxon>
        <taxon>Streptophyta</taxon>
        <taxon>Embryophyta</taxon>
        <taxon>Tracheophyta</taxon>
        <taxon>Spermatophyta</taxon>
        <taxon>Magnoliopsida</taxon>
        <taxon>Amborellales</taxon>
        <taxon>Amborellaceae</taxon>
        <taxon>Amborella</taxon>
    </lineage>
</organism>
<evidence type="ECO:0000256" key="4">
    <source>
        <dbReference type="ARBA" id="ARBA00022723"/>
    </source>
</evidence>
<dbReference type="EC" id="4.2.2.2" evidence="3 8"/>
<dbReference type="SUPFAM" id="SSF51126">
    <property type="entry name" value="Pectin lyase-like"/>
    <property type="match status" value="1"/>
</dbReference>
<gene>
    <name evidence="10" type="ORF">AMTR_s00025p00066690</name>
</gene>
<dbReference type="InterPro" id="IPR012334">
    <property type="entry name" value="Pectin_lyas_fold"/>
</dbReference>
<comment type="cofactor">
    <cofactor evidence="8">
        <name>Ca(2+)</name>
        <dbReference type="ChEBI" id="CHEBI:29108"/>
    </cofactor>
    <text evidence="8">Binds 1 Ca(2+) ion. Required for its activity.</text>
</comment>
<dbReference type="Gene3D" id="2.160.20.10">
    <property type="entry name" value="Single-stranded right-handed beta-helix, Pectin lyase-like"/>
    <property type="match status" value="1"/>
</dbReference>
<dbReference type="PANTHER" id="PTHR31683">
    <property type="entry name" value="PECTATE LYASE 18-RELATED"/>
    <property type="match status" value="1"/>
</dbReference>
<dbReference type="STRING" id="13333.W1PWY6"/>
<name>W1PWY6_AMBTC</name>
<evidence type="ECO:0000256" key="1">
    <source>
        <dbReference type="ARBA" id="ARBA00000695"/>
    </source>
</evidence>
<keyword evidence="6 8" id="KW-0106">Calcium</keyword>
<evidence type="ECO:0000313" key="10">
    <source>
        <dbReference type="EMBL" id="ERN12331.1"/>
    </source>
</evidence>
<evidence type="ECO:0000256" key="6">
    <source>
        <dbReference type="ARBA" id="ARBA00022837"/>
    </source>
</evidence>
<proteinExistence type="inferred from homology"/>
<accession>W1PWY6</accession>
<dbReference type="Pfam" id="PF00544">
    <property type="entry name" value="Pectate_lyase_4"/>
    <property type="match status" value="1"/>
</dbReference>
<dbReference type="eggNOG" id="ENOG502QS5J">
    <property type="taxonomic scope" value="Eukaryota"/>
</dbReference>
<dbReference type="EMBL" id="KI392614">
    <property type="protein sequence ID" value="ERN12331.1"/>
    <property type="molecule type" value="Genomic_DNA"/>
</dbReference>
<dbReference type="InterPro" id="IPR002022">
    <property type="entry name" value="Pec_lyase"/>
</dbReference>
<evidence type="ECO:0000313" key="11">
    <source>
        <dbReference type="Proteomes" id="UP000017836"/>
    </source>
</evidence>
<protein>
    <recommendedName>
        <fullName evidence="3 8">Pectate lyase</fullName>
        <ecNumber evidence="3 8">4.2.2.2</ecNumber>
    </recommendedName>
</protein>
<dbReference type="Proteomes" id="UP000017836">
    <property type="component" value="Unassembled WGS sequence"/>
</dbReference>
<dbReference type="SMART" id="SM00656">
    <property type="entry name" value="Amb_all"/>
    <property type="match status" value="1"/>
</dbReference>
<dbReference type="GO" id="GO:0046872">
    <property type="term" value="F:metal ion binding"/>
    <property type="evidence" value="ECO:0007669"/>
    <property type="project" value="UniProtKB-KW"/>
</dbReference>
<reference evidence="10" key="1">
    <citation type="submission" date="2013-08" db="EMBL/GenBank/DDBJ databases">
        <authorList>
            <person name="Albert V.A."/>
            <person name="Barbazuk W.B."/>
            <person name="Chamala S."/>
            <person name="Chanderbali A.S."/>
            <person name="dePamphilis C.W."/>
            <person name="Der J.P."/>
            <person name="Estill J.C."/>
            <person name="Leebens-Mack J."/>
            <person name="Ma H."/>
            <person name="Palmer J.D."/>
            <person name="Rounsley S."/>
            <person name="Sankoff D."/>
            <person name="Schuster S.C."/>
            <person name="Soltis D.E."/>
            <person name="Soltis P.S."/>
            <person name="Wessler S.R."/>
            <person name="Wing R.A."/>
        </authorList>
    </citation>
    <scope>NUCLEOTIDE SEQUENCE</scope>
    <source>
        <tissue evidence="10">Leaf</tissue>
    </source>
</reference>
<keyword evidence="4 8" id="KW-0479">Metal-binding</keyword>